<dbReference type="PANTHER" id="PTHR30055">
    <property type="entry name" value="HTH-TYPE TRANSCRIPTIONAL REGULATOR RUTR"/>
    <property type="match status" value="1"/>
</dbReference>
<reference evidence="6 7" key="1">
    <citation type="journal article" date="2010" name="Stand. Genomic Sci.">
        <title>Complete genome sequence of Conexibacter woesei type strain (ID131577).</title>
        <authorList>
            <person name="Pukall R."/>
            <person name="Lapidus A."/>
            <person name="Glavina Del Rio T."/>
            <person name="Copeland A."/>
            <person name="Tice H."/>
            <person name="Cheng J.-F."/>
            <person name="Lucas S."/>
            <person name="Chen F."/>
            <person name="Nolan M."/>
            <person name="Bruce D."/>
            <person name="Goodwin L."/>
            <person name="Pitluck S."/>
            <person name="Mavromatis K."/>
            <person name="Ivanova N."/>
            <person name="Ovchinnikova G."/>
            <person name="Pati A."/>
            <person name="Chen A."/>
            <person name="Palaniappan K."/>
            <person name="Land M."/>
            <person name="Hauser L."/>
            <person name="Chang Y.-J."/>
            <person name="Jeffries C.D."/>
            <person name="Chain P."/>
            <person name="Meincke L."/>
            <person name="Sims D."/>
            <person name="Brettin T."/>
            <person name="Detter J.C."/>
            <person name="Rohde M."/>
            <person name="Goeker M."/>
            <person name="Bristow J."/>
            <person name="Eisen J.A."/>
            <person name="Markowitz V."/>
            <person name="Kyrpides N.C."/>
            <person name="Klenk H.-P."/>
            <person name="Hugenholtz P."/>
        </authorList>
    </citation>
    <scope>NUCLEOTIDE SEQUENCE [LARGE SCALE GENOMIC DNA]</scope>
    <source>
        <strain evidence="7">DSM 14684 / CIP 108061 / JCM 11494 / NBRC 100937 / ID131577</strain>
    </source>
</reference>
<keyword evidence="2 4" id="KW-0238">DNA-binding</keyword>
<dbReference type="EMBL" id="CP001854">
    <property type="protein sequence ID" value="ADB48916.1"/>
    <property type="molecule type" value="Genomic_DNA"/>
</dbReference>
<dbReference type="GO" id="GO:0000976">
    <property type="term" value="F:transcription cis-regulatory region binding"/>
    <property type="evidence" value="ECO:0007669"/>
    <property type="project" value="TreeGrafter"/>
</dbReference>
<proteinExistence type="predicted"/>
<dbReference type="InterPro" id="IPR025996">
    <property type="entry name" value="MT1864/Rv1816-like_C"/>
</dbReference>
<dbReference type="Pfam" id="PF00440">
    <property type="entry name" value="TetR_N"/>
    <property type="match status" value="1"/>
</dbReference>
<reference evidence="7" key="2">
    <citation type="submission" date="2010-01" db="EMBL/GenBank/DDBJ databases">
        <title>The complete genome of Conexibacter woesei DSM 14684.</title>
        <authorList>
            <consortium name="US DOE Joint Genome Institute (JGI-PGF)"/>
            <person name="Lucas S."/>
            <person name="Copeland A."/>
            <person name="Lapidus A."/>
            <person name="Glavina del Rio T."/>
            <person name="Dalin E."/>
            <person name="Tice H."/>
            <person name="Bruce D."/>
            <person name="Goodwin L."/>
            <person name="Pitluck S."/>
            <person name="Kyrpides N."/>
            <person name="Mavromatis K."/>
            <person name="Ivanova N."/>
            <person name="Mikhailova N."/>
            <person name="Chertkov O."/>
            <person name="Brettin T."/>
            <person name="Detter J.C."/>
            <person name="Han C."/>
            <person name="Larimer F."/>
            <person name="Land M."/>
            <person name="Hauser L."/>
            <person name="Markowitz V."/>
            <person name="Cheng J.-F."/>
            <person name="Hugenholtz P."/>
            <person name="Woyke T."/>
            <person name="Wu D."/>
            <person name="Pukall R."/>
            <person name="Steenblock K."/>
            <person name="Schneider S."/>
            <person name="Klenk H.-P."/>
            <person name="Eisen J.A."/>
        </authorList>
    </citation>
    <scope>NUCLEOTIDE SEQUENCE [LARGE SCALE GENOMIC DNA]</scope>
    <source>
        <strain evidence="7">DSM 14684 / CIP 108061 / JCM 11494 / NBRC 100937 / ID131577</strain>
    </source>
</reference>
<evidence type="ECO:0000259" key="5">
    <source>
        <dbReference type="PROSITE" id="PS50977"/>
    </source>
</evidence>
<evidence type="ECO:0000256" key="3">
    <source>
        <dbReference type="ARBA" id="ARBA00023163"/>
    </source>
</evidence>
<evidence type="ECO:0000256" key="2">
    <source>
        <dbReference type="ARBA" id="ARBA00023125"/>
    </source>
</evidence>
<dbReference type="InterPro" id="IPR001647">
    <property type="entry name" value="HTH_TetR"/>
</dbReference>
<dbReference type="PANTHER" id="PTHR30055:SF220">
    <property type="entry name" value="TETR-FAMILY REGULATORY PROTEIN"/>
    <property type="match status" value="1"/>
</dbReference>
<evidence type="ECO:0000256" key="4">
    <source>
        <dbReference type="PROSITE-ProRule" id="PRU00335"/>
    </source>
</evidence>
<protein>
    <submittedName>
        <fullName evidence="6">Transcriptional regulator, TetR family</fullName>
    </submittedName>
</protein>
<dbReference type="AlphaFoldDB" id="D3F846"/>
<dbReference type="PROSITE" id="PS50977">
    <property type="entry name" value="HTH_TETR_2"/>
    <property type="match status" value="1"/>
</dbReference>
<feature type="domain" description="HTH tetR-type" evidence="5">
    <location>
        <begin position="10"/>
        <end position="70"/>
    </location>
</feature>
<evidence type="ECO:0000313" key="6">
    <source>
        <dbReference type="EMBL" id="ADB48916.1"/>
    </source>
</evidence>
<dbReference type="KEGG" id="cwo:Cwoe_0481"/>
<dbReference type="OrthoDB" id="3173376at2"/>
<dbReference type="STRING" id="469383.Cwoe_0481"/>
<dbReference type="InterPro" id="IPR036271">
    <property type="entry name" value="Tet_transcr_reg_TetR-rel_C_sf"/>
</dbReference>
<dbReference type="Gene3D" id="1.10.357.10">
    <property type="entry name" value="Tetracycline Repressor, domain 2"/>
    <property type="match status" value="1"/>
</dbReference>
<dbReference type="Pfam" id="PF13305">
    <property type="entry name" value="TetR_C_33"/>
    <property type="match status" value="1"/>
</dbReference>
<feature type="DNA-binding region" description="H-T-H motif" evidence="4">
    <location>
        <begin position="33"/>
        <end position="52"/>
    </location>
</feature>
<organism evidence="6 7">
    <name type="scientific">Conexibacter woesei (strain DSM 14684 / CCUG 47730 / CIP 108061 / JCM 11494 / NBRC 100937 / ID131577)</name>
    <dbReference type="NCBI Taxonomy" id="469383"/>
    <lineage>
        <taxon>Bacteria</taxon>
        <taxon>Bacillati</taxon>
        <taxon>Actinomycetota</taxon>
        <taxon>Thermoleophilia</taxon>
        <taxon>Solirubrobacterales</taxon>
        <taxon>Conexibacteraceae</taxon>
        <taxon>Conexibacter</taxon>
    </lineage>
</organism>
<dbReference type="eggNOG" id="COG1309">
    <property type="taxonomic scope" value="Bacteria"/>
</dbReference>
<keyword evidence="1" id="KW-0805">Transcription regulation</keyword>
<dbReference type="Proteomes" id="UP000008229">
    <property type="component" value="Chromosome"/>
</dbReference>
<sequence>MTAPARAPRTSLREDLLRAAEQEIDEHGIGDVSLRAIARRVGVSHQAPGHHFGDRSGLFTALAANGFRTLRRRMLAARRRVPADATPAERVAAHGIGYMAFAKQHPALFAVMFRPELLDSGDPDLAEARASAFGLLLDEIVAARATGWGRHHSETALALTCWSTVHGAVALWREGTLDTFFPGVGSSQAVARMVTETLNSGLAAEAVVPPPARAAGGGAAQSPRR</sequence>
<accession>D3F846</accession>
<gene>
    <name evidence="6" type="ordered locus">Cwoe_0481</name>
</gene>
<evidence type="ECO:0000313" key="7">
    <source>
        <dbReference type="Proteomes" id="UP000008229"/>
    </source>
</evidence>
<dbReference type="InterPro" id="IPR009057">
    <property type="entry name" value="Homeodomain-like_sf"/>
</dbReference>
<dbReference type="HOGENOM" id="CLU_069356_40_0_11"/>
<keyword evidence="7" id="KW-1185">Reference proteome</keyword>
<evidence type="ECO:0000256" key="1">
    <source>
        <dbReference type="ARBA" id="ARBA00023015"/>
    </source>
</evidence>
<keyword evidence="3" id="KW-0804">Transcription</keyword>
<dbReference type="SUPFAM" id="SSF46689">
    <property type="entry name" value="Homeodomain-like"/>
    <property type="match status" value="1"/>
</dbReference>
<dbReference type="SUPFAM" id="SSF48498">
    <property type="entry name" value="Tetracyclin repressor-like, C-terminal domain"/>
    <property type="match status" value="1"/>
</dbReference>
<dbReference type="GO" id="GO:0003700">
    <property type="term" value="F:DNA-binding transcription factor activity"/>
    <property type="evidence" value="ECO:0007669"/>
    <property type="project" value="TreeGrafter"/>
</dbReference>
<dbReference type="InterPro" id="IPR050109">
    <property type="entry name" value="HTH-type_TetR-like_transc_reg"/>
</dbReference>
<dbReference type="RefSeq" id="WP_012931969.1">
    <property type="nucleotide sequence ID" value="NC_013739.1"/>
</dbReference>
<name>D3F846_CONWI</name>